<dbReference type="AlphaFoldDB" id="A0A397VZG3"/>
<dbReference type="SUPFAM" id="SSF103473">
    <property type="entry name" value="MFS general substrate transporter"/>
    <property type="match status" value="1"/>
</dbReference>
<protein>
    <recommendedName>
        <fullName evidence="9">Autophagy-related protein</fullName>
    </recommendedName>
</protein>
<comment type="function">
    <text evidence="9">Vacuolar effluxer which mediate the efflux of amino acids resulting from autophagic degradation. The release of autophagic amino acids allows the maintenance of protein synthesis and viability during nitrogen starvation.</text>
</comment>
<feature type="transmembrane region" description="Helical" evidence="9">
    <location>
        <begin position="300"/>
        <end position="321"/>
    </location>
</feature>
<evidence type="ECO:0000313" key="10">
    <source>
        <dbReference type="EMBL" id="RIB25413.1"/>
    </source>
</evidence>
<dbReference type="PANTHER" id="PTHR23519">
    <property type="entry name" value="AUTOPHAGY-RELATED PROTEIN 22"/>
    <property type="match status" value="1"/>
</dbReference>
<evidence type="ECO:0000256" key="1">
    <source>
        <dbReference type="ARBA" id="ARBA00004127"/>
    </source>
</evidence>
<evidence type="ECO:0000256" key="5">
    <source>
        <dbReference type="ARBA" id="ARBA00022692"/>
    </source>
</evidence>
<keyword evidence="3 9" id="KW-0813">Transport</keyword>
<keyword evidence="5 9" id="KW-0812">Transmembrane</keyword>
<dbReference type="STRING" id="44941.A0A397VZG3"/>
<feature type="transmembrane region" description="Helical" evidence="9">
    <location>
        <begin position="77"/>
        <end position="98"/>
    </location>
</feature>
<dbReference type="Gene3D" id="1.20.1250.20">
    <property type="entry name" value="MFS general substrate transporter like domains"/>
    <property type="match status" value="1"/>
</dbReference>
<dbReference type="InterPro" id="IPR050495">
    <property type="entry name" value="ATG22/LtaA_families"/>
</dbReference>
<keyword evidence="8 9" id="KW-0472">Membrane</keyword>
<proteinExistence type="inferred from homology"/>
<keyword evidence="11" id="KW-1185">Reference proteome</keyword>
<dbReference type="InterPro" id="IPR024671">
    <property type="entry name" value="Atg22-like"/>
</dbReference>
<evidence type="ECO:0000256" key="3">
    <source>
        <dbReference type="ARBA" id="ARBA00022448"/>
    </source>
</evidence>
<organism evidence="10 11">
    <name type="scientific">Gigaspora rosea</name>
    <dbReference type="NCBI Taxonomy" id="44941"/>
    <lineage>
        <taxon>Eukaryota</taxon>
        <taxon>Fungi</taxon>
        <taxon>Fungi incertae sedis</taxon>
        <taxon>Mucoromycota</taxon>
        <taxon>Glomeromycotina</taxon>
        <taxon>Glomeromycetes</taxon>
        <taxon>Diversisporales</taxon>
        <taxon>Gigasporaceae</taxon>
        <taxon>Gigaspora</taxon>
    </lineage>
</organism>
<evidence type="ECO:0000256" key="2">
    <source>
        <dbReference type="ARBA" id="ARBA00006978"/>
    </source>
</evidence>
<feature type="transmembrane region" description="Helical" evidence="9">
    <location>
        <begin position="110"/>
        <end position="128"/>
    </location>
</feature>
<reference evidence="10 11" key="1">
    <citation type="submission" date="2018-06" db="EMBL/GenBank/DDBJ databases">
        <title>Comparative genomics reveals the genomic features of Rhizophagus irregularis, R. cerebriforme, R. diaphanum and Gigaspora rosea, and their symbiotic lifestyle signature.</title>
        <authorList>
            <person name="Morin E."/>
            <person name="San Clemente H."/>
            <person name="Chen E.C.H."/>
            <person name="De La Providencia I."/>
            <person name="Hainaut M."/>
            <person name="Kuo A."/>
            <person name="Kohler A."/>
            <person name="Murat C."/>
            <person name="Tang N."/>
            <person name="Roy S."/>
            <person name="Loubradou J."/>
            <person name="Henrissat B."/>
            <person name="Grigoriev I.V."/>
            <person name="Corradi N."/>
            <person name="Roux C."/>
            <person name="Martin F.M."/>
        </authorList>
    </citation>
    <scope>NUCLEOTIDE SEQUENCE [LARGE SCALE GENOMIC DNA]</scope>
    <source>
        <strain evidence="10 11">DAOM 194757</strain>
    </source>
</reference>
<feature type="transmembrane region" description="Helical" evidence="9">
    <location>
        <begin position="461"/>
        <end position="480"/>
    </location>
</feature>
<name>A0A397VZG3_9GLOM</name>
<dbReference type="Pfam" id="PF11700">
    <property type="entry name" value="ATG22"/>
    <property type="match status" value="1"/>
</dbReference>
<dbReference type="PANTHER" id="PTHR23519:SF1">
    <property type="entry name" value="AUTOPHAGY-RELATED PROTEIN 22"/>
    <property type="match status" value="1"/>
</dbReference>
<comment type="subcellular location">
    <subcellularLocation>
        <location evidence="1">Endomembrane system</location>
        <topology evidence="1">Multi-pass membrane protein</topology>
    </subcellularLocation>
    <subcellularLocation>
        <location evidence="9">Vacuole membrane</location>
        <topology evidence="9">Multi-pass membrane protein</topology>
    </subcellularLocation>
</comment>
<comment type="similarity">
    <text evidence="2 9">Belongs to the ATG22 family.</text>
</comment>
<evidence type="ECO:0000256" key="8">
    <source>
        <dbReference type="ARBA" id="ARBA00023136"/>
    </source>
</evidence>
<comment type="caution">
    <text evidence="10">The sequence shown here is derived from an EMBL/GenBank/DDBJ whole genome shotgun (WGS) entry which is preliminary data.</text>
</comment>
<keyword evidence="4 9" id="KW-0926">Vacuole</keyword>
<feature type="transmembrane region" description="Helical" evidence="9">
    <location>
        <begin position="396"/>
        <end position="418"/>
    </location>
</feature>
<dbReference type="Proteomes" id="UP000266673">
    <property type="component" value="Unassembled WGS sequence"/>
</dbReference>
<evidence type="ECO:0000256" key="6">
    <source>
        <dbReference type="ARBA" id="ARBA00022970"/>
    </source>
</evidence>
<feature type="transmembrane region" description="Helical" evidence="9">
    <location>
        <begin position="16"/>
        <end position="39"/>
    </location>
</feature>
<dbReference type="GO" id="GO:0032974">
    <property type="term" value="P:amino acid transmembrane export from vacuole"/>
    <property type="evidence" value="ECO:0007669"/>
    <property type="project" value="InterPro"/>
</dbReference>
<evidence type="ECO:0000313" key="11">
    <source>
        <dbReference type="Proteomes" id="UP000266673"/>
    </source>
</evidence>
<feature type="transmembrane region" description="Helical" evidence="9">
    <location>
        <begin position="212"/>
        <end position="234"/>
    </location>
</feature>
<keyword evidence="7 9" id="KW-1133">Transmembrane helix</keyword>
<keyword evidence="9" id="KW-0072">Autophagy</keyword>
<evidence type="ECO:0000256" key="7">
    <source>
        <dbReference type="ARBA" id="ARBA00022989"/>
    </source>
</evidence>
<keyword evidence="6 9" id="KW-0029">Amino-acid transport</keyword>
<sequence>MLTDDLPVTQKELRGWYLYNLACEVYYVAAITVFIPIILENLASDAGFELDHVTPCNKSQINYKCDVKFGPIFVDTASYSLFIISISVFLQAIIYIAFGSLADHGNNQKKFLLTFSYIGALATTAFITILSPELYWFAGLLTIISINLNVFNSPLFRSNVSFGTAFVFYLAYIPTFTRVHPRVIDAKNAGKSSDEINKVEEEIANEISSKSLIIGCFAGVLILILCAGVVRLMHEAPYSYRVSTAICGVWWLLNLTFPLLWLKDRKSPPLPSGENFVFYSWKRVAKTIASTRQLWQTMKFLMAWFLLSDGFNTIVSVAILFGQKQLGLSLMELLITAIIIPICVFCGAYVILKIQQYFDLRTKTMILITASLHALIPIYGLIGFVAPFGLKNTWEVWMFAVYFGFLLGAIQSYCRVLFGSIMPRGHENELFSLYEITDKGSSWLGPLVTGLIGNATHDLRYTYWFLLVMMTVPIAIIYTVDVQKGKDDAESFVEKEYEILRQKKPSVAKDIIV</sequence>
<accession>A0A397VZG3</accession>
<feature type="transmembrane region" description="Helical" evidence="9">
    <location>
        <begin position="364"/>
        <end position="390"/>
    </location>
</feature>
<evidence type="ECO:0000256" key="4">
    <source>
        <dbReference type="ARBA" id="ARBA00022554"/>
    </source>
</evidence>
<dbReference type="CDD" id="cd17483">
    <property type="entry name" value="MFS_Atg22_like"/>
    <property type="match status" value="1"/>
</dbReference>
<dbReference type="GO" id="GO:0012505">
    <property type="term" value="C:endomembrane system"/>
    <property type="evidence" value="ECO:0007669"/>
    <property type="project" value="UniProtKB-SubCell"/>
</dbReference>
<gene>
    <name evidence="10" type="ORF">C2G38_2031058</name>
</gene>
<feature type="transmembrane region" description="Helical" evidence="9">
    <location>
        <begin position="333"/>
        <end position="352"/>
    </location>
</feature>
<dbReference type="GO" id="GO:0006914">
    <property type="term" value="P:autophagy"/>
    <property type="evidence" value="ECO:0007669"/>
    <property type="project" value="UniProtKB-KW"/>
</dbReference>
<dbReference type="GO" id="GO:0005774">
    <property type="term" value="C:vacuolar membrane"/>
    <property type="evidence" value="ECO:0007669"/>
    <property type="project" value="UniProtKB-SubCell"/>
</dbReference>
<dbReference type="EMBL" id="QKWP01000175">
    <property type="protein sequence ID" value="RIB25413.1"/>
    <property type="molecule type" value="Genomic_DNA"/>
</dbReference>
<dbReference type="InterPro" id="IPR044738">
    <property type="entry name" value="Atg22"/>
</dbReference>
<feature type="transmembrane region" description="Helical" evidence="9">
    <location>
        <begin position="134"/>
        <end position="151"/>
    </location>
</feature>
<dbReference type="OrthoDB" id="192733at2759"/>
<dbReference type="InterPro" id="IPR036259">
    <property type="entry name" value="MFS_trans_sf"/>
</dbReference>
<evidence type="ECO:0000256" key="9">
    <source>
        <dbReference type="RuleBase" id="RU363073"/>
    </source>
</evidence>